<reference evidence="7" key="1">
    <citation type="journal article" date="2021" name="bioRxiv">
        <title>Whole Genome Assembly and Annotation of Northern Wild Rice, Zizania palustris L., Supports a Whole Genome Duplication in the Zizania Genus.</title>
        <authorList>
            <person name="Haas M."/>
            <person name="Kono T."/>
            <person name="Macchietto M."/>
            <person name="Millas R."/>
            <person name="McGilp L."/>
            <person name="Shao M."/>
            <person name="Duquette J."/>
            <person name="Hirsch C.N."/>
            <person name="Kimball J."/>
        </authorList>
    </citation>
    <scope>NUCLEOTIDE SEQUENCE</scope>
    <source>
        <tissue evidence="7">Fresh leaf tissue</tissue>
    </source>
</reference>
<feature type="transmembrane region" description="Helical" evidence="6">
    <location>
        <begin position="6"/>
        <end position="28"/>
    </location>
</feature>
<dbReference type="EMBL" id="JAAALK010000290">
    <property type="protein sequence ID" value="KAG8045513.1"/>
    <property type="molecule type" value="Genomic_DNA"/>
</dbReference>
<dbReference type="Pfam" id="PF03092">
    <property type="entry name" value="BT1"/>
    <property type="match status" value="1"/>
</dbReference>
<dbReference type="GO" id="GO:0016020">
    <property type="term" value="C:membrane"/>
    <property type="evidence" value="ECO:0007669"/>
    <property type="project" value="UniProtKB-SubCell"/>
</dbReference>
<evidence type="ECO:0000313" key="8">
    <source>
        <dbReference type="Proteomes" id="UP000729402"/>
    </source>
</evidence>
<keyword evidence="3 6" id="KW-0812">Transmembrane</keyword>
<keyword evidence="8" id="KW-1185">Reference proteome</keyword>
<feature type="transmembrane region" description="Helical" evidence="6">
    <location>
        <begin position="118"/>
        <end position="144"/>
    </location>
</feature>
<protein>
    <submittedName>
        <fullName evidence="7">Uncharacterized protein</fullName>
    </submittedName>
</protein>
<organism evidence="7 8">
    <name type="scientific">Zizania palustris</name>
    <name type="common">Northern wild rice</name>
    <dbReference type="NCBI Taxonomy" id="103762"/>
    <lineage>
        <taxon>Eukaryota</taxon>
        <taxon>Viridiplantae</taxon>
        <taxon>Streptophyta</taxon>
        <taxon>Embryophyta</taxon>
        <taxon>Tracheophyta</taxon>
        <taxon>Spermatophyta</taxon>
        <taxon>Magnoliopsida</taxon>
        <taxon>Liliopsida</taxon>
        <taxon>Poales</taxon>
        <taxon>Poaceae</taxon>
        <taxon>BOP clade</taxon>
        <taxon>Oryzoideae</taxon>
        <taxon>Oryzeae</taxon>
        <taxon>Zizaniinae</taxon>
        <taxon>Zizania</taxon>
    </lineage>
</organism>
<evidence type="ECO:0000256" key="1">
    <source>
        <dbReference type="ARBA" id="ARBA00004141"/>
    </source>
</evidence>
<gene>
    <name evidence="7" type="ORF">GUJ93_ZPchr0008g14031</name>
</gene>
<evidence type="ECO:0000256" key="6">
    <source>
        <dbReference type="SAM" id="Phobius"/>
    </source>
</evidence>
<accession>A0A8J5VFC6</accession>
<dbReference type="InterPro" id="IPR039309">
    <property type="entry name" value="BT1"/>
</dbReference>
<keyword evidence="5 6" id="KW-0472">Membrane</keyword>
<evidence type="ECO:0000256" key="3">
    <source>
        <dbReference type="ARBA" id="ARBA00022692"/>
    </source>
</evidence>
<proteinExistence type="predicted"/>
<evidence type="ECO:0000256" key="4">
    <source>
        <dbReference type="ARBA" id="ARBA00022989"/>
    </source>
</evidence>
<comment type="caution">
    <text evidence="7">The sequence shown here is derived from an EMBL/GenBank/DDBJ whole genome shotgun (WGS) entry which is preliminary data.</text>
</comment>
<evidence type="ECO:0000256" key="2">
    <source>
        <dbReference type="ARBA" id="ARBA00022448"/>
    </source>
</evidence>
<dbReference type="AlphaFoldDB" id="A0A8J5VFC6"/>
<evidence type="ECO:0000313" key="7">
    <source>
        <dbReference type="EMBL" id="KAG8045513.1"/>
    </source>
</evidence>
<name>A0A8J5VFC6_ZIZPA</name>
<dbReference type="PANTHER" id="PTHR31585">
    <property type="entry name" value="FOLATE-BIOPTERIN TRANSPORTER 1, CHLOROPLASTIC"/>
    <property type="match status" value="1"/>
</dbReference>
<sequence length="164" mass="18105">MAAAFGAPFLWLVCLIYFVQIFFLDICVPNEGRDETVTHNIIFGLCCIFPLEHEAYIWINSGGARVKLKGCTALSVSRVPSFSSSFETIHESYQHIYRMVPFLTLCGQLCPTGINGTLFALFMSISNLGSTLCSFLGAAVAYSFRQLIGTTRQSGTLLQRKLQG</sequence>
<evidence type="ECO:0000256" key="5">
    <source>
        <dbReference type="ARBA" id="ARBA00023136"/>
    </source>
</evidence>
<dbReference type="OrthoDB" id="754047at2759"/>
<comment type="subcellular location">
    <subcellularLocation>
        <location evidence="1">Membrane</location>
        <topology evidence="1">Multi-pass membrane protein</topology>
    </subcellularLocation>
</comment>
<keyword evidence="2" id="KW-0813">Transport</keyword>
<dbReference type="Proteomes" id="UP000729402">
    <property type="component" value="Unassembled WGS sequence"/>
</dbReference>
<dbReference type="PANTHER" id="PTHR31585:SF7">
    <property type="entry name" value="FOLATE-BIOPTERIN TRANSPORTER 4-RELATED"/>
    <property type="match status" value="1"/>
</dbReference>
<reference evidence="7" key="2">
    <citation type="submission" date="2021-02" db="EMBL/GenBank/DDBJ databases">
        <authorList>
            <person name="Kimball J.A."/>
            <person name="Haas M.W."/>
            <person name="Macchietto M."/>
            <person name="Kono T."/>
            <person name="Duquette J."/>
            <person name="Shao M."/>
        </authorList>
    </citation>
    <scope>NUCLEOTIDE SEQUENCE</scope>
    <source>
        <tissue evidence="7">Fresh leaf tissue</tissue>
    </source>
</reference>
<keyword evidence="4 6" id="KW-1133">Transmembrane helix</keyword>